<reference evidence="1" key="1">
    <citation type="submission" date="2021-03" db="EMBL/GenBank/DDBJ databases">
        <authorList>
            <consortium name="DOE Joint Genome Institute"/>
            <person name="Ahrendt S."/>
            <person name="Looney B.P."/>
            <person name="Miyauchi S."/>
            <person name="Morin E."/>
            <person name="Drula E."/>
            <person name="Courty P.E."/>
            <person name="Chicoki N."/>
            <person name="Fauchery L."/>
            <person name="Kohler A."/>
            <person name="Kuo A."/>
            <person name="Labutti K."/>
            <person name="Pangilinan J."/>
            <person name="Lipzen A."/>
            <person name="Riley R."/>
            <person name="Andreopoulos W."/>
            <person name="He G."/>
            <person name="Johnson J."/>
            <person name="Barry K.W."/>
            <person name="Grigoriev I.V."/>
            <person name="Nagy L."/>
            <person name="Hibbett D."/>
            <person name="Henrissat B."/>
            <person name="Matheny P.B."/>
            <person name="Labbe J."/>
            <person name="Martin F."/>
        </authorList>
    </citation>
    <scope>NUCLEOTIDE SEQUENCE</scope>
    <source>
        <strain evidence="1">HHB10654</strain>
    </source>
</reference>
<accession>A0ACB8TD44</accession>
<evidence type="ECO:0000313" key="1">
    <source>
        <dbReference type="EMBL" id="KAI0066156.1"/>
    </source>
</evidence>
<name>A0ACB8TD44_9AGAM</name>
<protein>
    <submittedName>
        <fullName evidence="1">Uncharacterized protein</fullName>
    </submittedName>
</protein>
<organism evidence="1 2">
    <name type="scientific">Artomyces pyxidatus</name>
    <dbReference type="NCBI Taxonomy" id="48021"/>
    <lineage>
        <taxon>Eukaryota</taxon>
        <taxon>Fungi</taxon>
        <taxon>Dikarya</taxon>
        <taxon>Basidiomycota</taxon>
        <taxon>Agaricomycotina</taxon>
        <taxon>Agaricomycetes</taxon>
        <taxon>Russulales</taxon>
        <taxon>Auriscalpiaceae</taxon>
        <taxon>Artomyces</taxon>
    </lineage>
</organism>
<dbReference type="EMBL" id="MU277193">
    <property type="protein sequence ID" value="KAI0066156.1"/>
    <property type="molecule type" value="Genomic_DNA"/>
</dbReference>
<proteinExistence type="predicted"/>
<gene>
    <name evidence="1" type="ORF">BV25DRAFT_1508404</name>
</gene>
<evidence type="ECO:0000313" key="2">
    <source>
        <dbReference type="Proteomes" id="UP000814140"/>
    </source>
</evidence>
<keyword evidence="2" id="KW-1185">Reference proteome</keyword>
<reference evidence="1" key="2">
    <citation type="journal article" date="2022" name="New Phytol.">
        <title>Evolutionary transition to the ectomycorrhizal habit in the genomes of a hyperdiverse lineage of mushroom-forming fungi.</title>
        <authorList>
            <person name="Looney B."/>
            <person name="Miyauchi S."/>
            <person name="Morin E."/>
            <person name="Drula E."/>
            <person name="Courty P.E."/>
            <person name="Kohler A."/>
            <person name="Kuo A."/>
            <person name="LaButti K."/>
            <person name="Pangilinan J."/>
            <person name="Lipzen A."/>
            <person name="Riley R."/>
            <person name="Andreopoulos W."/>
            <person name="He G."/>
            <person name="Johnson J."/>
            <person name="Nolan M."/>
            <person name="Tritt A."/>
            <person name="Barry K.W."/>
            <person name="Grigoriev I.V."/>
            <person name="Nagy L.G."/>
            <person name="Hibbett D."/>
            <person name="Henrissat B."/>
            <person name="Matheny P.B."/>
            <person name="Labbe J."/>
            <person name="Martin F.M."/>
        </authorList>
    </citation>
    <scope>NUCLEOTIDE SEQUENCE</scope>
    <source>
        <strain evidence="1">HHB10654</strain>
    </source>
</reference>
<dbReference type="Proteomes" id="UP000814140">
    <property type="component" value="Unassembled WGS sequence"/>
</dbReference>
<sequence length="189" mass="21302">MIHIGPSSALPQSCTVEKGELNNAPRPSPQEVCWPNEHPESLNKTRSGCPDRLLDGPLFEQPQTSRGMQHDDHARTDLEMPRGYFHEDLLQSWQLRRNGQETAPNTFANRSRFGAVEMPSASPIGARRRQNIVKCQGKNWSRRQVAGAANGGVDFLAREVGGKARTRMSKSEWEDGSRRRTNKRGRCRL</sequence>
<comment type="caution">
    <text evidence="1">The sequence shown here is derived from an EMBL/GenBank/DDBJ whole genome shotgun (WGS) entry which is preliminary data.</text>
</comment>